<dbReference type="InterPro" id="IPR005149">
    <property type="entry name" value="Tscrpt_reg_PadR_N"/>
</dbReference>
<protein>
    <submittedName>
        <fullName evidence="3">PadR family transcriptional regulator</fullName>
    </submittedName>
</protein>
<sequence>MSLRYAMLGLLADRPASGYDLLHRFKHSLANIWSATQSQIYTELAKLADDELIAVSDEGPRGRKEYTITPAGLADLRRWLTETEPKEVNRNEMLLRVFFLGVVPQSQAEEYLSGIATWAAERHADLLAIEASIEWESNDFSRNGRIALEWGQRFFAMNEEWAEWALQQLPEPAHNAPAADRIGPERRG</sequence>
<feature type="domain" description="Transcription regulator PadR C-terminal" evidence="2">
    <location>
        <begin position="90"/>
        <end position="169"/>
    </location>
</feature>
<evidence type="ECO:0000313" key="3">
    <source>
        <dbReference type="EMBL" id="QXN93516.1"/>
    </source>
</evidence>
<accession>A0ABX8RWC1</accession>
<evidence type="ECO:0000259" key="2">
    <source>
        <dbReference type="Pfam" id="PF10400"/>
    </source>
</evidence>
<proteinExistence type="predicted"/>
<dbReference type="Pfam" id="PF03551">
    <property type="entry name" value="PadR"/>
    <property type="match status" value="1"/>
</dbReference>
<dbReference type="RefSeq" id="WP_218475579.1">
    <property type="nucleotide sequence ID" value="NZ_BAABJN010000001.1"/>
</dbReference>
<keyword evidence="4" id="KW-1185">Reference proteome</keyword>
<evidence type="ECO:0000313" key="4">
    <source>
        <dbReference type="Proteomes" id="UP000694257"/>
    </source>
</evidence>
<dbReference type="PANTHER" id="PTHR43252">
    <property type="entry name" value="TRANSCRIPTIONAL REGULATOR YQJI"/>
    <property type="match status" value="1"/>
</dbReference>
<gene>
    <name evidence="3" type="ORF">KV110_10780</name>
</gene>
<dbReference type="PANTHER" id="PTHR43252:SF4">
    <property type="entry name" value="TRANSCRIPTIONAL REGULATORY PROTEIN"/>
    <property type="match status" value="1"/>
</dbReference>
<feature type="domain" description="Transcription regulator PadR N-terminal" evidence="1">
    <location>
        <begin position="7"/>
        <end position="77"/>
    </location>
</feature>
<reference evidence="3 4" key="1">
    <citation type="submission" date="2021-07" db="EMBL/GenBank/DDBJ databases">
        <title>Whole Genome Sequence of Nocardia Iowensis.</title>
        <authorList>
            <person name="Lamm A."/>
            <person name="Collins-Fairclough A.M."/>
            <person name="Bunk B."/>
            <person name="Sproer C."/>
        </authorList>
    </citation>
    <scope>NUCLEOTIDE SEQUENCE [LARGE SCALE GENOMIC DNA]</scope>
    <source>
        <strain evidence="3 4">NRRL 5646</strain>
    </source>
</reference>
<dbReference type="Proteomes" id="UP000694257">
    <property type="component" value="Chromosome"/>
</dbReference>
<evidence type="ECO:0000259" key="1">
    <source>
        <dbReference type="Pfam" id="PF03551"/>
    </source>
</evidence>
<dbReference type="InterPro" id="IPR018309">
    <property type="entry name" value="Tscrpt_reg_PadR_C"/>
</dbReference>
<name>A0ABX8RWC1_NOCIO</name>
<organism evidence="3 4">
    <name type="scientific">Nocardia iowensis</name>
    <dbReference type="NCBI Taxonomy" id="204891"/>
    <lineage>
        <taxon>Bacteria</taxon>
        <taxon>Bacillati</taxon>
        <taxon>Actinomycetota</taxon>
        <taxon>Actinomycetes</taxon>
        <taxon>Mycobacteriales</taxon>
        <taxon>Nocardiaceae</taxon>
        <taxon>Nocardia</taxon>
    </lineage>
</organism>
<dbReference type="EMBL" id="CP078145">
    <property type="protein sequence ID" value="QXN93516.1"/>
    <property type="molecule type" value="Genomic_DNA"/>
</dbReference>
<dbReference type="Pfam" id="PF10400">
    <property type="entry name" value="Vir_act_alpha_C"/>
    <property type="match status" value="1"/>
</dbReference>